<accession>A0A3S5BFM1</accession>
<gene>
    <name evidence="1" type="ORF">PXEA_LOCUS15929</name>
</gene>
<proteinExistence type="predicted"/>
<dbReference type="EMBL" id="CAAALY010056717">
    <property type="protein sequence ID" value="VEL22489.1"/>
    <property type="molecule type" value="Genomic_DNA"/>
</dbReference>
<comment type="caution">
    <text evidence="1">The sequence shown here is derived from an EMBL/GenBank/DDBJ whole genome shotgun (WGS) entry which is preliminary data.</text>
</comment>
<dbReference type="Proteomes" id="UP000784294">
    <property type="component" value="Unassembled WGS sequence"/>
</dbReference>
<name>A0A3S5BFM1_9PLAT</name>
<protein>
    <submittedName>
        <fullName evidence="1">Uncharacterized protein</fullName>
    </submittedName>
</protein>
<dbReference type="AlphaFoldDB" id="A0A3S5BFM1"/>
<reference evidence="1" key="1">
    <citation type="submission" date="2018-11" db="EMBL/GenBank/DDBJ databases">
        <authorList>
            <consortium name="Pathogen Informatics"/>
        </authorList>
    </citation>
    <scope>NUCLEOTIDE SEQUENCE</scope>
</reference>
<keyword evidence="2" id="KW-1185">Reference proteome</keyword>
<sequence length="326" mass="36336">MATPNVLFCTQLDFIFTCSFLRLKDLYQIPQTTRNPARESASTVSVEENHTISKLLPATYHRPSAVTVSNHISNLNGKEHRKRIEATVQHPQKQRFASPSNLIPIRELSNAESPRVKIRSGLNISSNAQSHNRENSNAIVHNYVRSRYRMGSKASVNSSTAPIETMPSTMPNISSDSGCWPDGNLSFHPNHTTHSDHVISTSITVPVSSQSAVIGPRVRRLPGQSTKSTKHGALRIMAEQTGNVNENVRVQYGSASVSHDENMRIVNSGHPKITRLKHIRQVRRVHLIKLQDSKDTYIQEAKVCRYDIACMTFGVNWYSGVVPVIA</sequence>
<organism evidence="1 2">
    <name type="scientific">Protopolystoma xenopodis</name>
    <dbReference type="NCBI Taxonomy" id="117903"/>
    <lineage>
        <taxon>Eukaryota</taxon>
        <taxon>Metazoa</taxon>
        <taxon>Spiralia</taxon>
        <taxon>Lophotrochozoa</taxon>
        <taxon>Platyhelminthes</taxon>
        <taxon>Monogenea</taxon>
        <taxon>Polyopisthocotylea</taxon>
        <taxon>Polystomatidea</taxon>
        <taxon>Polystomatidae</taxon>
        <taxon>Protopolystoma</taxon>
    </lineage>
</organism>
<evidence type="ECO:0000313" key="1">
    <source>
        <dbReference type="EMBL" id="VEL22489.1"/>
    </source>
</evidence>
<evidence type="ECO:0000313" key="2">
    <source>
        <dbReference type="Proteomes" id="UP000784294"/>
    </source>
</evidence>